<dbReference type="Proteomes" id="UP001190926">
    <property type="component" value="Unassembled WGS sequence"/>
</dbReference>
<evidence type="ECO:0000313" key="10">
    <source>
        <dbReference type="Proteomes" id="UP001190926"/>
    </source>
</evidence>
<dbReference type="PANTHER" id="PTHR31669:SF302">
    <property type="entry name" value="PROTEIN FAR1-RELATED SEQUENCE"/>
    <property type="match status" value="1"/>
</dbReference>
<protein>
    <recommendedName>
        <fullName evidence="6">Protein FAR1-RELATED SEQUENCE</fullName>
    </recommendedName>
</protein>
<sequence>MVFDFDLNVSIGSDGCENPNDDPGHNLHAGESDVANEDSTSSLENVDHAIEKRLEAAYSLNVNVIQRPSDYSVDDLEFLVTANGPSTRLRHVFFNKVTNHASCSCHMWETEGIFCRHILNIYFLMNVKSLPEQYMLRRWSKNAKTRILENLSSQSRSHGKHFVTDMVYVNQVMRMTYNRAQESKNHAECRSLIIQRLGDLINELSAKKRDVPVAAPDCGCFRTMLLDKPRGYPNNRLRRLYRDVCQNRGKKKARGGLSGRPLTLNNNTEGTNCNGKATEIDAIRNEAFYATQNSSGGYGASGRYMEETL</sequence>
<evidence type="ECO:0000256" key="5">
    <source>
        <dbReference type="PROSITE-ProRule" id="PRU00325"/>
    </source>
</evidence>
<dbReference type="AlphaFoldDB" id="A0AAD4IUD4"/>
<evidence type="ECO:0000256" key="2">
    <source>
        <dbReference type="ARBA" id="ARBA00022723"/>
    </source>
</evidence>
<feature type="region of interest" description="Disordered" evidence="7">
    <location>
        <begin position="14"/>
        <end position="40"/>
    </location>
</feature>
<dbReference type="InterPro" id="IPR007527">
    <property type="entry name" value="Znf_SWIM"/>
</dbReference>
<accession>A0AAD4IUD4</accession>
<dbReference type="SMART" id="SM00575">
    <property type="entry name" value="ZnF_PMZ"/>
    <property type="match status" value="1"/>
</dbReference>
<dbReference type="PROSITE" id="PS50966">
    <property type="entry name" value="ZF_SWIM"/>
    <property type="match status" value="1"/>
</dbReference>
<dbReference type="Pfam" id="PF04434">
    <property type="entry name" value="SWIM"/>
    <property type="match status" value="1"/>
</dbReference>
<feature type="domain" description="SWIM-type" evidence="8">
    <location>
        <begin position="78"/>
        <end position="126"/>
    </location>
</feature>
<keyword evidence="10" id="KW-1185">Reference proteome</keyword>
<evidence type="ECO:0000256" key="4">
    <source>
        <dbReference type="ARBA" id="ARBA00022833"/>
    </source>
</evidence>
<dbReference type="GO" id="GO:0006355">
    <property type="term" value="P:regulation of DNA-templated transcription"/>
    <property type="evidence" value="ECO:0007669"/>
    <property type="project" value="UniProtKB-UniRule"/>
</dbReference>
<dbReference type="InterPro" id="IPR006564">
    <property type="entry name" value="Znf_PMZ"/>
</dbReference>
<comment type="similarity">
    <text evidence="1 6">Belongs to the FHY3/FAR1 family.</text>
</comment>
<keyword evidence="4 6" id="KW-0862">Zinc</keyword>
<gene>
    <name evidence="9" type="ORF">C2S53_020656</name>
</gene>
<comment type="function">
    <text evidence="6">Putative transcription activator involved in regulating light control of development.</text>
</comment>
<reference evidence="9 10" key="1">
    <citation type="journal article" date="2021" name="Nat. Commun.">
        <title>Incipient diploidization of the medicinal plant Perilla within 10,000 years.</title>
        <authorList>
            <person name="Zhang Y."/>
            <person name="Shen Q."/>
            <person name="Leng L."/>
            <person name="Zhang D."/>
            <person name="Chen S."/>
            <person name="Shi Y."/>
            <person name="Ning Z."/>
            <person name="Chen S."/>
        </authorList>
    </citation>
    <scope>NUCLEOTIDE SEQUENCE [LARGE SCALE GENOMIC DNA]</scope>
    <source>
        <strain evidence="10">cv. PC099</strain>
    </source>
</reference>
<evidence type="ECO:0000256" key="7">
    <source>
        <dbReference type="SAM" id="MobiDB-lite"/>
    </source>
</evidence>
<dbReference type="PANTHER" id="PTHR31669">
    <property type="entry name" value="PROTEIN FAR1-RELATED SEQUENCE 10-RELATED"/>
    <property type="match status" value="1"/>
</dbReference>
<dbReference type="GO" id="GO:0008270">
    <property type="term" value="F:zinc ion binding"/>
    <property type="evidence" value="ECO:0007669"/>
    <property type="project" value="UniProtKB-UniRule"/>
</dbReference>
<proteinExistence type="inferred from homology"/>
<organism evidence="9 10">
    <name type="scientific">Perilla frutescens var. hirtella</name>
    <name type="common">Perilla citriodora</name>
    <name type="synonym">Perilla setoyensis</name>
    <dbReference type="NCBI Taxonomy" id="608512"/>
    <lineage>
        <taxon>Eukaryota</taxon>
        <taxon>Viridiplantae</taxon>
        <taxon>Streptophyta</taxon>
        <taxon>Embryophyta</taxon>
        <taxon>Tracheophyta</taxon>
        <taxon>Spermatophyta</taxon>
        <taxon>Magnoliopsida</taxon>
        <taxon>eudicotyledons</taxon>
        <taxon>Gunneridae</taxon>
        <taxon>Pentapetalae</taxon>
        <taxon>asterids</taxon>
        <taxon>lamiids</taxon>
        <taxon>Lamiales</taxon>
        <taxon>Lamiaceae</taxon>
        <taxon>Nepetoideae</taxon>
        <taxon>Elsholtzieae</taxon>
        <taxon>Perilla</taxon>
    </lineage>
</organism>
<comment type="subcellular location">
    <subcellularLocation>
        <location evidence="6">Nucleus</location>
    </subcellularLocation>
</comment>
<keyword evidence="2 6" id="KW-0479">Metal-binding</keyword>
<evidence type="ECO:0000313" key="9">
    <source>
        <dbReference type="EMBL" id="KAH6821527.1"/>
    </source>
</evidence>
<evidence type="ECO:0000256" key="6">
    <source>
        <dbReference type="RuleBase" id="RU367018"/>
    </source>
</evidence>
<evidence type="ECO:0000256" key="3">
    <source>
        <dbReference type="ARBA" id="ARBA00022771"/>
    </source>
</evidence>
<feature type="region of interest" description="Disordered" evidence="7">
    <location>
        <begin position="250"/>
        <end position="270"/>
    </location>
</feature>
<evidence type="ECO:0000259" key="8">
    <source>
        <dbReference type="PROSITE" id="PS50966"/>
    </source>
</evidence>
<keyword evidence="3 5" id="KW-0863">Zinc-finger</keyword>
<dbReference type="InterPro" id="IPR031052">
    <property type="entry name" value="FHY3/FAR1"/>
</dbReference>
<keyword evidence="6" id="KW-0539">Nucleus</keyword>
<evidence type="ECO:0000256" key="1">
    <source>
        <dbReference type="ARBA" id="ARBA00005889"/>
    </source>
</evidence>
<comment type="caution">
    <text evidence="9">The sequence shown here is derived from an EMBL/GenBank/DDBJ whole genome shotgun (WGS) entry which is preliminary data.</text>
</comment>
<dbReference type="EMBL" id="SDAM02002078">
    <property type="protein sequence ID" value="KAH6821527.1"/>
    <property type="molecule type" value="Genomic_DNA"/>
</dbReference>
<name>A0AAD4IUD4_PERFH</name>
<dbReference type="GO" id="GO:0005634">
    <property type="term" value="C:nucleus"/>
    <property type="evidence" value="ECO:0007669"/>
    <property type="project" value="UniProtKB-SubCell"/>
</dbReference>
<feature type="compositionally biased region" description="Basic and acidic residues" evidence="7">
    <location>
        <begin position="22"/>
        <end position="31"/>
    </location>
</feature>